<evidence type="ECO:0000313" key="1">
    <source>
        <dbReference type="EMBL" id="KAK4499640.1"/>
    </source>
</evidence>
<organism evidence="1 2">
    <name type="scientific">Zasmidium cellare</name>
    <name type="common">Wine cellar mold</name>
    <name type="synonym">Racodium cellare</name>
    <dbReference type="NCBI Taxonomy" id="395010"/>
    <lineage>
        <taxon>Eukaryota</taxon>
        <taxon>Fungi</taxon>
        <taxon>Dikarya</taxon>
        <taxon>Ascomycota</taxon>
        <taxon>Pezizomycotina</taxon>
        <taxon>Dothideomycetes</taxon>
        <taxon>Dothideomycetidae</taxon>
        <taxon>Mycosphaerellales</taxon>
        <taxon>Mycosphaerellaceae</taxon>
        <taxon>Zasmidium</taxon>
    </lineage>
</organism>
<dbReference type="Proteomes" id="UP001305779">
    <property type="component" value="Unassembled WGS sequence"/>
</dbReference>
<sequence>MAKQIDIASLEAQLTEAFVDLDFALSESRHKAFFNLCVQYCQLENRRVIQRRKQHNLFLTPQDILEYAVVTFIQNYGDRLWPFDSAARSHINTTFTWNGNRINPQLGFFADVDQNCPNFGNNDRSLWQEKIRSPLGQKVKRYFQCLDRVPANLFPNLGEPTMESMEGWLRRVVDTLLL</sequence>
<dbReference type="EMBL" id="JAXOVC010000007">
    <property type="protein sequence ID" value="KAK4499640.1"/>
    <property type="molecule type" value="Genomic_DNA"/>
</dbReference>
<name>A0ABR0EDS6_ZASCE</name>
<comment type="caution">
    <text evidence="1">The sequence shown here is derived from an EMBL/GenBank/DDBJ whole genome shotgun (WGS) entry which is preliminary data.</text>
</comment>
<reference evidence="1 2" key="1">
    <citation type="journal article" date="2023" name="G3 (Bethesda)">
        <title>A chromosome-level genome assembly of Zasmidium syzygii isolated from banana leaves.</title>
        <authorList>
            <person name="van Westerhoven A.C."/>
            <person name="Mehrabi R."/>
            <person name="Talebi R."/>
            <person name="Steentjes M.B.F."/>
            <person name="Corcolon B."/>
            <person name="Chong P.A."/>
            <person name="Kema G.H.J."/>
            <person name="Seidl M.F."/>
        </authorList>
    </citation>
    <scope>NUCLEOTIDE SEQUENCE [LARGE SCALE GENOMIC DNA]</scope>
    <source>
        <strain evidence="1 2">P124</strain>
    </source>
</reference>
<accession>A0ABR0EDS6</accession>
<keyword evidence="2" id="KW-1185">Reference proteome</keyword>
<gene>
    <name evidence="1" type="ORF">PRZ48_010158</name>
</gene>
<proteinExistence type="predicted"/>
<evidence type="ECO:0000313" key="2">
    <source>
        <dbReference type="Proteomes" id="UP001305779"/>
    </source>
</evidence>
<protein>
    <submittedName>
        <fullName evidence="1">Uncharacterized protein</fullName>
    </submittedName>
</protein>